<protein>
    <submittedName>
        <fullName evidence="6">Aspartate aminotransferase family protein</fullName>
    </submittedName>
</protein>
<dbReference type="PROSITE" id="PS00600">
    <property type="entry name" value="AA_TRANSFER_CLASS_3"/>
    <property type="match status" value="1"/>
</dbReference>
<reference evidence="7 9" key="2">
    <citation type="submission" date="2018-11" db="EMBL/GenBank/DDBJ databases">
        <title>Genome sequences of Brenneria nigrifluens and Brenneria rubrifaciens.</title>
        <authorList>
            <person name="Poret-Peterson A.T."/>
            <person name="McClean A.E."/>
            <person name="Kluepfel D.A."/>
        </authorList>
    </citation>
    <scope>NUCLEOTIDE SEQUENCE [LARGE SCALE GENOMIC DNA]</scope>
    <source>
        <strain evidence="7 9">ATCC 13028</strain>
    </source>
</reference>
<dbReference type="Gene3D" id="3.90.1150.10">
    <property type="entry name" value="Aspartate Aminotransferase, domain 1"/>
    <property type="match status" value="1"/>
</dbReference>
<dbReference type="PANTHER" id="PTHR11986:SF79">
    <property type="entry name" value="ACETYLORNITHINE AMINOTRANSFERASE, MITOCHONDRIAL"/>
    <property type="match status" value="1"/>
</dbReference>
<dbReference type="SUPFAM" id="SSF53383">
    <property type="entry name" value="PLP-dependent transferases"/>
    <property type="match status" value="1"/>
</dbReference>
<dbReference type="AlphaFoldDB" id="A0A2U1UF85"/>
<dbReference type="GO" id="GO:0008483">
    <property type="term" value="F:transaminase activity"/>
    <property type="evidence" value="ECO:0007669"/>
    <property type="project" value="UniProtKB-KW"/>
</dbReference>
<evidence type="ECO:0000256" key="4">
    <source>
        <dbReference type="ARBA" id="ARBA00022898"/>
    </source>
</evidence>
<keyword evidence="2 6" id="KW-0032">Aminotransferase</keyword>
<reference evidence="6 8" key="1">
    <citation type="submission" date="2018-04" db="EMBL/GenBank/DDBJ databases">
        <title>Brenneria corticis sp.nov.</title>
        <authorList>
            <person name="Li Y."/>
        </authorList>
    </citation>
    <scope>NUCLEOTIDE SEQUENCE [LARGE SCALE GENOMIC DNA]</scope>
    <source>
        <strain evidence="6 8">LMG 2694</strain>
    </source>
</reference>
<evidence type="ECO:0000256" key="1">
    <source>
        <dbReference type="ARBA" id="ARBA00001933"/>
    </source>
</evidence>
<gene>
    <name evidence="6" type="ORF">DDT54_21105</name>
    <name evidence="7" type="ORF">EH206_14025</name>
</gene>
<dbReference type="Proteomes" id="UP000303847">
    <property type="component" value="Chromosome"/>
</dbReference>
<dbReference type="PIRSF" id="PIRSF000521">
    <property type="entry name" value="Transaminase_4ab_Lys_Orn"/>
    <property type="match status" value="1"/>
</dbReference>
<dbReference type="GO" id="GO:0030170">
    <property type="term" value="F:pyridoxal phosphate binding"/>
    <property type="evidence" value="ECO:0007669"/>
    <property type="project" value="InterPro"/>
</dbReference>
<evidence type="ECO:0000256" key="2">
    <source>
        <dbReference type="ARBA" id="ARBA00022576"/>
    </source>
</evidence>
<dbReference type="PANTHER" id="PTHR11986">
    <property type="entry name" value="AMINOTRANSFERASE CLASS III"/>
    <property type="match status" value="1"/>
</dbReference>
<dbReference type="EMBL" id="CP034036">
    <property type="protein sequence ID" value="QCR05204.1"/>
    <property type="molecule type" value="Genomic_DNA"/>
</dbReference>
<keyword evidence="9" id="KW-1185">Reference proteome</keyword>
<keyword evidence="4 5" id="KW-0663">Pyridoxal phosphate</keyword>
<dbReference type="Proteomes" id="UP000295985">
    <property type="component" value="Unassembled WGS sequence"/>
</dbReference>
<dbReference type="InterPro" id="IPR049704">
    <property type="entry name" value="Aminotrans_3_PPA_site"/>
</dbReference>
<evidence type="ECO:0000313" key="7">
    <source>
        <dbReference type="EMBL" id="QCR05204.1"/>
    </source>
</evidence>
<name>A0A2U1UF85_9GAMM</name>
<evidence type="ECO:0000313" key="9">
    <source>
        <dbReference type="Proteomes" id="UP000303847"/>
    </source>
</evidence>
<dbReference type="Pfam" id="PF00202">
    <property type="entry name" value="Aminotran_3"/>
    <property type="match status" value="1"/>
</dbReference>
<sequence>MGRMSRFQGRPWALWAFICWSRRYQMLNVFPENEIGSYQEALSISVSRHQVGAPVIVRGLDCHLFDERGQSFLDMTGGSGAVNLGHQHPDIVATLTSQAEKLIHTGWNIDNPFRHEMIARLAHFLPFPEASIMGAVTGAEAVEVAVKIARRKTRREPILYFSNSFHGKTQGALSVTSNGKFRDLLAIGLRDNPCFSLFSPDGQSNADSQAWGLAFRQFLQDAKNKNQLPAAAIIEPIQAAEGIHVIPSSMLGEMVSACAEFGVLSIFDEIYTGFGRTGRPFVASQQVCPDLIVLGKSLGNGMPISAVAGSPDIIDVLGFSQHSSTFTFMPLACAVANAVLEVQKRDNIAERAARSGERFVERLRVLASRDGRISGIRGAGLMLAFDVAIPGSDSAAMVPLAAEVGDGLLKNGVIVRTGGIDGATVKITPPLTFVESHMDEFFSALDDVLASCPSR</sequence>
<proteinExistence type="inferred from homology"/>
<evidence type="ECO:0000256" key="5">
    <source>
        <dbReference type="RuleBase" id="RU003560"/>
    </source>
</evidence>
<dbReference type="CDD" id="cd00610">
    <property type="entry name" value="OAT_like"/>
    <property type="match status" value="1"/>
</dbReference>
<dbReference type="InterPro" id="IPR005814">
    <property type="entry name" value="Aminotrans_3"/>
</dbReference>
<accession>A0A2U1UF85</accession>
<dbReference type="InterPro" id="IPR015422">
    <property type="entry name" value="PyrdxlP-dep_Trfase_small"/>
</dbReference>
<keyword evidence="3 6" id="KW-0808">Transferase</keyword>
<dbReference type="InterPro" id="IPR015424">
    <property type="entry name" value="PyrdxlP-dep_Trfase"/>
</dbReference>
<dbReference type="EMBL" id="QDKK01000048">
    <property type="protein sequence ID" value="PWC20339.1"/>
    <property type="molecule type" value="Genomic_DNA"/>
</dbReference>
<comment type="cofactor">
    <cofactor evidence="1">
        <name>pyridoxal 5'-phosphate</name>
        <dbReference type="ChEBI" id="CHEBI:597326"/>
    </cofactor>
</comment>
<dbReference type="GO" id="GO:0042802">
    <property type="term" value="F:identical protein binding"/>
    <property type="evidence" value="ECO:0007669"/>
    <property type="project" value="TreeGrafter"/>
</dbReference>
<dbReference type="Gene3D" id="3.40.640.10">
    <property type="entry name" value="Type I PLP-dependent aspartate aminotransferase-like (Major domain)"/>
    <property type="match status" value="1"/>
</dbReference>
<organism evidence="6 8">
    <name type="scientific">Brenneria nigrifluens DSM 30175 = ATCC 13028</name>
    <dbReference type="NCBI Taxonomy" id="1121120"/>
    <lineage>
        <taxon>Bacteria</taxon>
        <taxon>Pseudomonadati</taxon>
        <taxon>Pseudomonadota</taxon>
        <taxon>Gammaproteobacteria</taxon>
        <taxon>Enterobacterales</taxon>
        <taxon>Pectobacteriaceae</taxon>
        <taxon>Brenneria</taxon>
    </lineage>
</organism>
<dbReference type="OrthoDB" id="9801052at2"/>
<comment type="similarity">
    <text evidence="5">Belongs to the class-III pyridoxal-phosphate-dependent aminotransferase family.</text>
</comment>
<dbReference type="InterPro" id="IPR050103">
    <property type="entry name" value="Class-III_PLP-dep_AT"/>
</dbReference>
<evidence type="ECO:0000313" key="6">
    <source>
        <dbReference type="EMBL" id="PWC20339.1"/>
    </source>
</evidence>
<dbReference type="InterPro" id="IPR015421">
    <property type="entry name" value="PyrdxlP-dep_Trfase_major"/>
</dbReference>
<evidence type="ECO:0000313" key="8">
    <source>
        <dbReference type="Proteomes" id="UP000295985"/>
    </source>
</evidence>
<evidence type="ECO:0000256" key="3">
    <source>
        <dbReference type="ARBA" id="ARBA00022679"/>
    </source>
</evidence>